<reference evidence="1 2" key="1">
    <citation type="submission" date="2015-01" db="EMBL/GenBank/DDBJ databases">
        <title>Genome of allotetraploid Gossypium barbadense reveals genomic plasticity and fiber elongation in cotton evolution.</title>
        <authorList>
            <person name="Chen X."/>
            <person name="Liu X."/>
            <person name="Zhao B."/>
            <person name="Zheng H."/>
            <person name="Hu Y."/>
            <person name="Lu G."/>
            <person name="Yang C."/>
            <person name="Chen J."/>
            <person name="Shan C."/>
            <person name="Zhang L."/>
            <person name="Zhou Y."/>
            <person name="Wang L."/>
            <person name="Guo W."/>
            <person name="Bai Y."/>
            <person name="Ruan J."/>
            <person name="Shangguan X."/>
            <person name="Mao Y."/>
            <person name="Jiang J."/>
            <person name="Zhu Y."/>
            <person name="Lei J."/>
            <person name="Kang H."/>
            <person name="Chen S."/>
            <person name="He X."/>
            <person name="Wang R."/>
            <person name="Wang Y."/>
            <person name="Chen J."/>
            <person name="Wang L."/>
            <person name="Yu S."/>
            <person name="Wang B."/>
            <person name="Wei J."/>
            <person name="Song S."/>
            <person name="Lu X."/>
            <person name="Gao Z."/>
            <person name="Gu W."/>
            <person name="Deng X."/>
            <person name="Ma D."/>
            <person name="Wang S."/>
            <person name="Liang W."/>
            <person name="Fang L."/>
            <person name="Cai C."/>
            <person name="Zhu X."/>
            <person name="Zhou B."/>
            <person name="Zhang Y."/>
            <person name="Chen Z."/>
            <person name="Xu S."/>
            <person name="Zhu R."/>
            <person name="Wang S."/>
            <person name="Zhang T."/>
            <person name="Zhao G."/>
        </authorList>
    </citation>
    <scope>NUCLEOTIDE SEQUENCE [LARGE SCALE GENOMIC DNA]</scope>
    <source>
        <strain evidence="2">cv. Xinhai21</strain>
        <tissue evidence="1">Leaf</tissue>
    </source>
</reference>
<sequence>MTQMKRITQPRPGKREVDVIDNFGEVWSAQSYGEHKDTDHKYFHDHTLGLKRRFNVWLGLEFEVEESEEYGHQKAEIRKLMVGHAAVIGIHEISNTI</sequence>
<dbReference type="Proteomes" id="UP000239757">
    <property type="component" value="Unassembled WGS sequence"/>
</dbReference>
<gene>
    <name evidence="1" type="ORF">GOBAR_AA01959</name>
</gene>
<dbReference type="EMBL" id="KZ662819">
    <property type="protein sequence ID" value="PPS18657.1"/>
    <property type="molecule type" value="Genomic_DNA"/>
</dbReference>
<evidence type="ECO:0000313" key="1">
    <source>
        <dbReference type="EMBL" id="PPS18657.1"/>
    </source>
</evidence>
<proteinExistence type="predicted"/>
<evidence type="ECO:0000313" key="2">
    <source>
        <dbReference type="Proteomes" id="UP000239757"/>
    </source>
</evidence>
<dbReference type="AlphaFoldDB" id="A0A2P5YSS2"/>
<name>A0A2P5YSS2_GOSBA</name>
<protein>
    <submittedName>
        <fullName evidence="1">Uncharacterized protein</fullName>
    </submittedName>
</protein>
<accession>A0A2P5YSS2</accession>
<organism evidence="1 2">
    <name type="scientific">Gossypium barbadense</name>
    <name type="common">Sea Island cotton</name>
    <name type="synonym">Hibiscus barbadensis</name>
    <dbReference type="NCBI Taxonomy" id="3634"/>
    <lineage>
        <taxon>Eukaryota</taxon>
        <taxon>Viridiplantae</taxon>
        <taxon>Streptophyta</taxon>
        <taxon>Embryophyta</taxon>
        <taxon>Tracheophyta</taxon>
        <taxon>Spermatophyta</taxon>
        <taxon>Magnoliopsida</taxon>
        <taxon>eudicotyledons</taxon>
        <taxon>Gunneridae</taxon>
        <taxon>Pentapetalae</taxon>
        <taxon>rosids</taxon>
        <taxon>malvids</taxon>
        <taxon>Malvales</taxon>
        <taxon>Malvaceae</taxon>
        <taxon>Malvoideae</taxon>
        <taxon>Gossypium</taxon>
    </lineage>
</organism>